<sequence>MIFISLRTLITTLMSVSSTREMIDEFVKGISLKTFGFRVAIKEVLTAILIKVLISSNNFNYFYLLITSTSRISLSFQYC</sequence>
<gene>
    <name evidence="1" type="ORF">PPRIM_AZ9-3.1.T0630006</name>
    <name evidence="2" type="ORF">PPRIM_AZ9-3.1.T1660006</name>
</gene>
<name>A0A8S1QMC0_PARPR</name>
<keyword evidence="3" id="KW-1185">Reference proteome</keyword>
<accession>A0A8S1QMC0</accession>
<dbReference type="EMBL" id="CAJJDM010000064">
    <property type="protein sequence ID" value="CAD8079950.1"/>
    <property type="molecule type" value="Genomic_DNA"/>
</dbReference>
<protein>
    <submittedName>
        <fullName evidence="2">Uncharacterized protein</fullName>
    </submittedName>
</protein>
<evidence type="ECO:0000313" key="1">
    <source>
        <dbReference type="EMBL" id="CAD8079950.1"/>
    </source>
</evidence>
<dbReference type="AlphaFoldDB" id="A0A8S1QMC0"/>
<dbReference type="Proteomes" id="UP000688137">
    <property type="component" value="Unassembled WGS sequence"/>
</dbReference>
<reference evidence="2" key="1">
    <citation type="submission" date="2021-01" db="EMBL/GenBank/DDBJ databases">
        <authorList>
            <consortium name="Genoscope - CEA"/>
            <person name="William W."/>
        </authorList>
    </citation>
    <scope>NUCLEOTIDE SEQUENCE</scope>
</reference>
<organism evidence="2 3">
    <name type="scientific">Paramecium primaurelia</name>
    <dbReference type="NCBI Taxonomy" id="5886"/>
    <lineage>
        <taxon>Eukaryota</taxon>
        <taxon>Sar</taxon>
        <taxon>Alveolata</taxon>
        <taxon>Ciliophora</taxon>
        <taxon>Intramacronucleata</taxon>
        <taxon>Oligohymenophorea</taxon>
        <taxon>Peniculida</taxon>
        <taxon>Parameciidae</taxon>
        <taxon>Paramecium</taxon>
    </lineage>
</organism>
<evidence type="ECO:0000313" key="3">
    <source>
        <dbReference type="Proteomes" id="UP000688137"/>
    </source>
</evidence>
<comment type="caution">
    <text evidence="2">The sequence shown here is derived from an EMBL/GenBank/DDBJ whole genome shotgun (WGS) entry which is preliminary data.</text>
</comment>
<evidence type="ECO:0000313" key="2">
    <source>
        <dbReference type="EMBL" id="CAD8115720.1"/>
    </source>
</evidence>
<dbReference type="EMBL" id="CAJJDM010000175">
    <property type="protein sequence ID" value="CAD8115720.1"/>
    <property type="molecule type" value="Genomic_DNA"/>
</dbReference>
<proteinExistence type="predicted"/>